<reference evidence="2" key="1">
    <citation type="submission" date="2023-10" db="EMBL/GenBank/DDBJ databases">
        <title>Genome assembly of Pristionchus species.</title>
        <authorList>
            <person name="Yoshida K."/>
            <person name="Sommer R.J."/>
        </authorList>
    </citation>
    <scope>NUCLEOTIDE SEQUENCE</scope>
    <source>
        <strain evidence="2">RS0144</strain>
    </source>
</reference>
<gene>
    <name evidence="2" type="ORF">PENTCL1PPCAC_16874</name>
</gene>
<keyword evidence="1" id="KW-0472">Membrane</keyword>
<dbReference type="Proteomes" id="UP001432027">
    <property type="component" value="Unassembled WGS sequence"/>
</dbReference>
<dbReference type="SUPFAM" id="SSF90112">
    <property type="entry name" value="Neurotransmitter-gated ion-channel transmembrane pore"/>
    <property type="match status" value="1"/>
</dbReference>
<dbReference type="InterPro" id="IPR038050">
    <property type="entry name" value="Neuro_actylchol_rec"/>
</dbReference>
<feature type="transmembrane region" description="Helical" evidence="1">
    <location>
        <begin position="69"/>
        <end position="87"/>
    </location>
</feature>
<protein>
    <recommendedName>
        <fullName evidence="4">Neurotransmitter-gated ion-channel transmembrane domain-containing protein</fullName>
    </recommendedName>
</protein>
<organism evidence="2 3">
    <name type="scientific">Pristionchus entomophagus</name>
    <dbReference type="NCBI Taxonomy" id="358040"/>
    <lineage>
        <taxon>Eukaryota</taxon>
        <taxon>Metazoa</taxon>
        <taxon>Ecdysozoa</taxon>
        <taxon>Nematoda</taxon>
        <taxon>Chromadorea</taxon>
        <taxon>Rhabditida</taxon>
        <taxon>Rhabditina</taxon>
        <taxon>Diplogasteromorpha</taxon>
        <taxon>Diplogasteroidea</taxon>
        <taxon>Neodiplogasteridae</taxon>
        <taxon>Pristionchus</taxon>
    </lineage>
</organism>
<sequence length="184" mass="21002">DTPEWKLSGFNVETHHTDKYSLFKLFYNITMTRRSEFWVKMLIAPSFLIGCLILIGLFISAEGDTKSNAVNLGLTTMMSMTVILGILSDSIPKSRNLPVLGYFVLYEIVIIQLAVVSVIGRLATNIRRIAKRLGIIRSALTSFNYDIYSIQFPLYQSISTFVFIFFLSLHFLDLFYLLSHYDGC</sequence>
<feature type="non-terminal residue" evidence="2">
    <location>
        <position position="184"/>
    </location>
</feature>
<accession>A0AAV5TK49</accession>
<evidence type="ECO:0008006" key="4">
    <source>
        <dbReference type="Google" id="ProtNLM"/>
    </source>
</evidence>
<dbReference type="InterPro" id="IPR006201">
    <property type="entry name" value="Neur_channel"/>
</dbReference>
<dbReference type="GO" id="GO:0016020">
    <property type="term" value="C:membrane"/>
    <property type="evidence" value="ECO:0007669"/>
    <property type="project" value="InterPro"/>
</dbReference>
<feature type="transmembrane region" description="Helical" evidence="1">
    <location>
        <begin position="158"/>
        <end position="178"/>
    </location>
</feature>
<keyword evidence="1" id="KW-0812">Transmembrane</keyword>
<name>A0AAV5TK49_9BILA</name>
<evidence type="ECO:0000313" key="2">
    <source>
        <dbReference type="EMBL" id="GMS94699.1"/>
    </source>
</evidence>
<dbReference type="PANTHER" id="PTHR18945">
    <property type="entry name" value="NEUROTRANSMITTER GATED ION CHANNEL"/>
    <property type="match status" value="1"/>
</dbReference>
<comment type="caution">
    <text evidence="2">The sequence shown here is derived from an EMBL/GenBank/DDBJ whole genome shotgun (WGS) entry which is preliminary data.</text>
</comment>
<evidence type="ECO:0000256" key="1">
    <source>
        <dbReference type="SAM" id="Phobius"/>
    </source>
</evidence>
<feature type="transmembrane region" description="Helical" evidence="1">
    <location>
        <begin position="37"/>
        <end position="57"/>
    </location>
</feature>
<dbReference type="GO" id="GO:0004888">
    <property type="term" value="F:transmembrane signaling receptor activity"/>
    <property type="evidence" value="ECO:0007669"/>
    <property type="project" value="InterPro"/>
</dbReference>
<keyword evidence="1" id="KW-1133">Transmembrane helix</keyword>
<evidence type="ECO:0000313" key="3">
    <source>
        <dbReference type="Proteomes" id="UP001432027"/>
    </source>
</evidence>
<feature type="transmembrane region" description="Helical" evidence="1">
    <location>
        <begin position="99"/>
        <end position="123"/>
    </location>
</feature>
<keyword evidence="3" id="KW-1185">Reference proteome</keyword>
<dbReference type="InterPro" id="IPR036719">
    <property type="entry name" value="Neuro-gated_channel_TM_sf"/>
</dbReference>
<dbReference type="AlphaFoldDB" id="A0AAV5TK49"/>
<dbReference type="GO" id="GO:0005216">
    <property type="term" value="F:monoatomic ion channel activity"/>
    <property type="evidence" value="ECO:0007669"/>
    <property type="project" value="InterPro"/>
</dbReference>
<dbReference type="EMBL" id="BTSX01000004">
    <property type="protein sequence ID" value="GMS94699.1"/>
    <property type="molecule type" value="Genomic_DNA"/>
</dbReference>
<proteinExistence type="predicted"/>
<dbReference type="Gene3D" id="1.20.58.390">
    <property type="entry name" value="Neurotransmitter-gated ion-channel transmembrane domain"/>
    <property type="match status" value="1"/>
</dbReference>
<feature type="non-terminal residue" evidence="2">
    <location>
        <position position="1"/>
    </location>
</feature>